<dbReference type="NCBIfam" id="NF041120">
    <property type="entry name" value="RqcH_arch"/>
    <property type="match status" value="1"/>
</dbReference>
<dbReference type="Pfam" id="PF05670">
    <property type="entry name" value="NFACT-R_1"/>
    <property type="match status" value="1"/>
</dbReference>
<dbReference type="GO" id="GO:0043023">
    <property type="term" value="F:ribosomal large subunit binding"/>
    <property type="evidence" value="ECO:0007669"/>
    <property type="project" value="TreeGrafter"/>
</dbReference>
<dbReference type="Gene3D" id="2.30.310.10">
    <property type="entry name" value="ibrinogen binding protein from staphylococcus aureus domain"/>
    <property type="match status" value="1"/>
</dbReference>
<feature type="coiled-coil region" evidence="1">
    <location>
        <begin position="356"/>
        <end position="397"/>
    </location>
</feature>
<dbReference type="STRING" id="384616.Pisl_0509"/>
<protein>
    <recommendedName>
        <fullName evidence="2">NFACT RNA-binding domain-containing protein</fullName>
    </recommendedName>
</protein>
<name>A1RRV5_PYRIL</name>
<feature type="domain" description="NFACT RNA-binding" evidence="2">
    <location>
        <begin position="406"/>
        <end position="513"/>
    </location>
</feature>
<evidence type="ECO:0000256" key="1">
    <source>
        <dbReference type="SAM" id="Coils"/>
    </source>
</evidence>
<dbReference type="GeneID" id="4617883"/>
<gene>
    <name evidence="3" type="ordered locus">Pisl_0509</name>
</gene>
<dbReference type="InterPro" id="IPR051608">
    <property type="entry name" value="RQC_Subunit_NEMF"/>
</dbReference>
<dbReference type="HOGENOM" id="CLU_003612_2_1_2"/>
<dbReference type="GO" id="GO:0072344">
    <property type="term" value="P:rescue of stalled ribosome"/>
    <property type="evidence" value="ECO:0007669"/>
    <property type="project" value="TreeGrafter"/>
</dbReference>
<dbReference type="PANTHER" id="PTHR15239:SF6">
    <property type="entry name" value="RIBOSOME QUALITY CONTROL COMPLEX SUBUNIT NEMF"/>
    <property type="match status" value="1"/>
</dbReference>
<dbReference type="Pfam" id="PF05833">
    <property type="entry name" value="NFACT_N"/>
    <property type="match status" value="1"/>
</dbReference>
<dbReference type="Proteomes" id="UP000002595">
    <property type="component" value="Chromosome"/>
</dbReference>
<organism evidence="3 4">
    <name type="scientific">Pyrobaculum islandicum (strain DSM 4184 / JCM 9189 / GEO3)</name>
    <dbReference type="NCBI Taxonomy" id="384616"/>
    <lineage>
        <taxon>Archaea</taxon>
        <taxon>Thermoproteota</taxon>
        <taxon>Thermoprotei</taxon>
        <taxon>Thermoproteales</taxon>
        <taxon>Thermoproteaceae</taxon>
        <taxon>Pyrobaculum</taxon>
    </lineage>
</organism>
<proteinExistence type="predicted"/>
<dbReference type="InterPro" id="IPR008532">
    <property type="entry name" value="NFACT_RNA-bd"/>
</dbReference>
<dbReference type="AlphaFoldDB" id="A1RRV5"/>
<dbReference type="GO" id="GO:1990112">
    <property type="term" value="C:RQC complex"/>
    <property type="evidence" value="ECO:0007669"/>
    <property type="project" value="TreeGrafter"/>
</dbReference>
<sequence>MKKVVTALDLLASAVEMSNLINNRVENIYKTGAGFLFKFTSGFMTITKFRASLTGVIPEKSHEGAETLRGLFRGEKLVKVYMPRFDRILELEFVSGKIIIELIEPFNIVSVRDGKIVWLLHSYRGRDRELKPGLSYVYPPAAFIDIFTADVNAIEKAIDPGDVKKSLVRRLGTGPELAEELIARAGSSPRALAETLKIIVDQIRIGKIEPTVCIKENIPVTVLPIRLTAIQCDELKQFTHFWEALDYYFSPMELGSTLIQETQELIQRRKKLETTIAELEKKIPEYKKEASLLKTTAHKLLMYKSEIEDALRGYETSIRVVYVNKRVKIELPDGTVVELEKDIPVGRQISRMFEHAKELEEKANKAAQVVEKLRRDLAKLEEEIHRAEEKVKSSVKIVVKRAWFEKFRWSITTGKRPIIGGRDASQNETIVRKYLREHYLFFHADIPGASVVVMPPSEDPLELLQTAQFAAAYSKAWKIGIHSIDVYYVRGEQVSKHAPAGQYLARGSFMIYGKREYIRHVRLELAVGCRKDGDIYRVVAAPPKSAQLLADRYVIISPGGVEKSKLGRELAKKWGGCSLEEIVAAIPGPSQIAEEGRGSPLSWEEVERVFATW</sequence>
<reference evidence="3" key="1">
    <citation type="submission" date="2006-12" db="EMBL/GenBank/DDBJ databases">
        <title>Complete sequence of Pyrobaculum islandicum DSM 4184.</title>
        <authorList>
            <person name="Copeland A."/>
            <person name="Lucas S."/>
            <person name="Lapidus A."/>
            <person name="Barry K."/>
            <person name="Detter J.C."/>
            <person name="Glavina del Rio T."/>
            <person name="Dalin E."/>
            <person name="Tice H."/>
            <person name="Pitluck S."/>
            <person name="Meincke L."/>
            <person name="Brettin T."/>
            <person name="Bruce D."/>
            <person name="Han C."/>
            <person name="Tapia R."/>
            <person name="Gilna P."/>
            <person name="Schmutz J."/>
            <person name="Larimer F."/>
            <person name="Land M."/>
            <person name="Hauser L."/>
            <person name="Kyrpides N."/>
            <person name="Mikhailova N."/>
            <person name="Cozen A.E."/>
            <person name="Fitz-Gibbon S.T."/>
            <person name="House C.H."/>
            <person name="Saltikov C."/>
            <person name="Lowe T."/>
            <person name="Richardson P."/>
        </authorList>
    </citation>
    <scope>NUCLEOTIDE SEQUENCE [LARGE SCALE GENOMIC DNA]</scope>
    <source>
        <strain evidence="3">DSM 4184</strain>
    </source>
</reference>
<dbReference type="GO" id="GO:0000049">
    <property type="term" value="F:tRNA binding"/>
    <property type="evidence" value="ECO:0007669"/>
    <property type="project" value="TreeGrafter"/>
</dbReference>
<keyword evidence="1" id="KW-0175">Coiled coil</keyword>
<dbReference type="eggNOG" id="arCOG01695">
    <property type="taxonomic scope" value="Archaea"/>
</dbReference>
<evidence type="ECO:0000313" key="4">
    <source>
        <dbReference type="Proteomes" id="UP000002595"/>
    </source>
</evidence>
<dbReference type="PANTHER" id="PTHR15239">
    <property type="entry name" value="NUCLEAR EXPORT MEDIATOR FACTOR NEMF"/>
    <property type="match status" value="1"/>
</dbReference>
<evidence type="ECO:0000313" key="3">
    <source>
        <dbReference type="EMBL" id="ABL87687.1"/>
    </source>
</evidence>
<feature type="coiled-coil region" evidence="1">
    <location>
        <begin position="262"/>
        <end position="296"/>
    </location>
</feature>
<keyword evidence="4" id="KW-1185">Reference proteome</keyword>
<dbReference type="KEGG" id="pis:Pisl_0509"/>
<accession>A1RRV5</accession>
<dbReference type="RefSeq" id="WP_011762264.1">
    <property type="nucleotide sequence ID" value="NC_008701.1"/>
</dbReference>
<dbReference type="OrthoDB" id="10943at2157"/>
<dbReference type="EMBL" id="CP000504">
    <property type="protein sequence ID" value="ABL87687.1"/>
    <property type="molecule type" value="Genomic_DNA"/>
</dbReference>
<evidence type="ECO:0000259" key="2">
    <source>
        <dbReference type="Pfam" id="PF05670"/>
    </source>
</evidence>